<evidence type="ECO:0000256" key="5">
    <source>
        <dbReference type="ARBA" id="ARBA00023288"/>
    </source>
</evidence>
<evidence type="ECO:0000313" key="7">
    <source>
        <dbReference type="EMBL" id="BBH23061.1"/>
    </source>
</evidence>
<keyword evidence="3" id="KW-0472">Membrane</keyword>
<dbReference type="InterPro" id="IPR050490">
    <property type="entry name" value="Bact_solute-bd_prot1"/>
</dbReference>
<reference evidence="7 8" key="1">
    <citation type="submission" date="2018-11" db="EMBL/GenBank/DDBJ databases">
        <title>Complete genome sequence of Paenibacillus baekrokdamisoli strain KCTC 33723.</title>
        <authorList>
            <person name="Kang S.W."/>
            <person name="Lee K.C."/>
            <person name="Kim K.K."/>
            <person name="Kim J.S."/>
            <person name="Kim D.S."/>
            <person name="Ko S.H."/>
            <person name="Yang S.H."/>
            <person name="Lee J.S."/>
        </authorList>
    </citation>
    <scope>NUCLEOTIDE SEQUENCE [LARGE SCALE GENOMIC DNA]</scope>
    <source>
        <strain evidence="7 8">KCTC 33723</strain>
    </source>
</reference>
<evidence type="ECO:0000313" key="8">
    <source>
        <dbReference type="Proteomes" id="UP000275368"/>
    </source>
</evidence>
<evidence type="ECO:0000256" key="1">
    <source>
        <dbReference type="ARBA" id="ARBA00022475"/>
    </source>
</evidence>
<dbReference type="Pfam" id="PF01547">
    <property type="entry name" value="SBP_bac_1"/>
    <property type="match status" value="1"/>
</dbReference>
<proteinExistence type="predicted"/>
<name>A0A3G9JB02_9BACL</name>
<keyword evidence="2" id="KW-0732">Signal</keyword>
<dbReference type="PANTHER" id="PTHR43649">
    <property type="entry name" value="ARABINOSE-BINDING PROTEIN-RELATED"/>
    <property type="match status" value="1"/>
</dbReference>
<dbReference type="AlphaFoldDB" id="A0A3G9JB02"/>
<evidence type="ECO:0000256" key="2">
    <source>
        <dbReference type="ARBA" id="ARBA00022729"/>
    </source>
</evidence>
<dbReference type="Proteomes" id="UP000275368">
    <property type="component" value="Chromosome"/>
</dbReference>
<evidence type="ECO:0000256" key="3">
    <source>
        <dbReference type="ARBA" id="ARBA00023136"/>
    </source>
</evidence>
<evidence type="ECO:0000256" key="6">
    <source>
        <dbReference type="SAM" id="MobiDB-lite"/>
    </source>
</evidence>
<keyword evidence="4" id="KW-0564">Palmitate</keyword>
<dbReference type="EMBL" id="AP019308">
    <property type="protein sequence ID" value="BBH23061.1"/>
    <property type="molecule type" value="Genomic_DNA"/>
</dbReference>
<dbReference type="PANTHER" id="PTHR43649:SF33">
    <property type="entry name" value="POLYGALACTURONAN_RHAMNOGALACTURONAN-BINDING PROTEIN YTCQ"/>
    <property type="match status" value="1"/>
</dbReference>
<gene>
    <name evidence="7" type="ORF">Back11_44060</name>
</gene>
<keyword evidence="5" id="KW-0449">Lipoprotein</keyword>
<organism evidence="7 8">
    <name type="scientific">Paenibacillus baekrokdamisoli</name>
    <dbReference type="NCBI Taxonomy" id="1712516"/>
    <lineage>
        <taxon>Bacteria</taxon>
        <taxon>Bacillati</taxon>
        <taxon>Bacillota</taxon>
        <taxon>Bacilli</taxon>
        <taxon>Bacillales</taxon>
        <taxon>Paenibacillaceae</taxon>
        <taxon>Paenibacillus</taxon>
    </lineage>
</organism>
<dbReference type="OrthoDB" id="4349943at2"/>
<dbReference type="Gene3D" id="3.40.190.10">
    <property type="entry name" value="Periplasmic binding protein-like II"/>
    <property type="match status" value="1"/>
</dbReference>
<accession>A0A3G9JB02</accession>
<protein>
    <submittedName>
        <fullName evidence="7">Uncharacterized protein</fullName>
    </submittedName>
</protein>
<evidence type="ECO:0000256" key="4">
    <source>
        <dbReference type="ARBA" id="ARBA00023139"/>
    </source>
</evidence>
<dbReference type="SUPFAM" id="SSF53850">
    <property type="entry name" value="Periplasmic binding protein-like II"/>
    <property type="match status" value="1"/>
</dbReference>
<dbReference type="PROSITE" id="PS51257">
    <property type="entry name" value="PROKAR_LIPOPROTEIN"/>
    <property type="match status" value="1"/>
</dbReference>
<dbReference type="InterPro" id="IPR006059">
    <property type="entry name" value="SBP"/>
</dbReference>
<feature type="compositionally biased region" description="Low complexity" evidence="6">
    <location>
        <begin position="40"/>
        <end position="50"/>
    </location>
</feature>
<feature type="region of interest" description="Disordered" evidence="6">
    <location>
        <begin position="29"/>
        <end position="50"/>
    </location>
</feature>
<dbReference type="RefSeq" id="WP_125662123.1">
    <property type="nucleotide sequence ID" value="NZ_AP019308.1"/>
</dbReference>
<dbReference type="KEGG" id="pbk:Back11_44060"/>
<sequence length="567" mass="63729">MKKRIKHSVSLLIIFCLLGVILASCTGKSGNQTPSDKGTSDTTSNTATTDASKSLEPVTLKIMLWGDKPKQMDDVVAEFEKQTKDTLNTKLEITWTPQADYNNKLKLKMSAGEQMDMVFDAPWMSLNEFVAKDNYFILDEFFNNDKYPGLKKAFSGGLLKNNEFIGPDNKPHVYGVPLTQNYGALVTLFYRKDLADKYGITSINGVQDLEKYFDAILKNEKNMIPFAERNDGNYSAKDIIDMDQEDSLAQAKAGLLGVPLAPNVSGTVFVKDNKVVNATVTGAALEEMNDFPLPFNVPDYSVITKTREWHDKGYTEKDPIMQKDPKSMFTSGKSAAYFESITAYDSVNGGLKSGVPSSELGMYMVSRNQRELKPESMLTDFRAWNFIAIPKSSKNLDRSMMFLNWLFADQANHDLFEFGVPGKNWIPVGDSKYSFPDGIDLANNYALPGYEFTWNPNYIRVPTSIPEQYIKYYQYQSDQKAYMKSPLAGFTFSDQKVKTQLANPDFAKVSSLTLPYTLGMIPDPANAMAKLQSKWEQNKKLQKDIKAIKAELISQVQLFLDNNKSSQ</sequence>
<keyword evidence="1" id="KW-1003">Cell membrane</keyword>
<keyword evidence="8" id="KW-1185">Reference proteome</keyword>